<dbReference type="Gene3D" id="3.10.620.30">
    <property type="match status" value="1"/>
</dbReference>
<comment type="caution">
    <text evidence="2">The sequence shown here is derived from an EMBL/GenBank/DDBJ whole genome shotgun (WGS) entry which is preliminary data.</text>
</comment>
<dbReference type="SUPFAM" id="SSF54001">
    <property type="entry name" value="Cysteine proteinases"/>
    <property type="match status" value="1"/>
</dbReference>
<evidence type="ECO:0000259" key="1">
    <source>
        <dbReference type="SMART" id="SM00460"/>
    </source>
</evidence>
<name>A0ABV7YUG8_9BACT</name>
<dbReference type="SMART" id="SM00460">
    <property type="entry name" value="TGc"/>
    <property type="match status" value="1"/>
</dbReference>
<protein>
    <submittedName>
        <fullName evidence="2">Transglutaminase domain-containing protein</fullName>
    </submittedName>
</protein>
<keyword evidence="3" id="KW-1185">Reference proteome</keyword>
<gene>
    <name evidence="2" type="ORF">ACFOOI_09245</name>
</gene>
<evidence type="ECO:0000313" key="2">
    <source>
        <dbReference type="EMBL" id="MFC3810839.1"/>
    </source>
</evidence>
<dbReference type="InterPro" id="IPR038765">
    <property type="entry name" value="Papain-like_cys_pep_sf"/>
</dbReference>
<organism evidence="2 3">
    <name type="scientific">Lacihabitans lacunae</name>
    <dbReference type="NCBI Taxonomy" id="1028214"/>
    <lineage>
        <taxon>Bacteria</taxon>
        <taxon>Pseudomonadati</taxon>
        <taxon>Bacteroidota</taxon>
        <taxon>Cytophagia</taxon>
        <taxon>Cytophagales</taxon>
        <taxon>Leadbetterellaceae</taxon>
        <taxon>Lacihabitans</taxon>
    </lineage>
</organism>
<dbReference type="EMBL" id="JBHRYQ010000001">
    <property type="protein sequence ID" value="MFC3810839.1"/>
    <property type="molecule type" value="Genomic_DNA"/>
</dbReference>
<dbReference type="InterPro" id="IPR002931">
    <property type="entry name" value="Transglutaminase-like"/>
</dbReference>
<dbReference type="Proteomes" id="UP001595616">
    <property type="component" value="Unassembled WGS sequence"/>
</dbReference>
<dbReference type="PANTHER" id="PTHR33490">
    <property type="entry name" value="BLR5614 PROTEIN-RELATED"/>
    <property type="match status" value="1"/>
</dbReference>
<reference evidence="3" key="1">
    <citation type="journal article" date="2019" name="Int. J. Syst. Evol. Microbiol.">
        <title>The Global Catalogue of Microorganisms (GCM) 10K type strain sequencing project: providing services to taxonomists for standard genome sequencing and annotation.</title>
        <authorList>
            <consortium name="The Broad Institute Genomics Platform"/>
            <consortium name="The Broad Institute Genome Sequencing Center for Infectious Disease"/>
            <person name="Wu L."/>
            <person name="Ma J."/>
        </authorList>
    </citation>
    <scope>NUCLEOTIDE SEQUENCE [LARGE SCALE GENOMIC DNA]</scope>
    <source>
        <strain evidence="3">CECT 7956</strain>
    </source>
</reference>
<dbReference type="PANTHER" id="PTHR33490:SF12">
    <property type="entry name" value="BLL5557 PROTEIN"/>
    <property type="match status" value="1"/>
</dbReference>
<dbReference type="Pfam" id="PF01841">
    <property type="entry name" value="Transglut_core"/>
    <property type="match status" value="1"/>
</dbReference>
<dbReference type="RefSeq" id="WP_379837298.1">
    <property type="nucleotide sequence ID" value="NZ_JBHRYQ010000001.1"/>
</dbReference>
<feature type="domain" description="Transglutaminase-like" evidence="1">
    <location>
        <begin position="161"/>
        <end position="221"/>
    </location>
</feature>
<evidence type="ECO:0000313" key="3">
    <source>
        <dbReference type="Proteomes" id="UP001595616"/>
    </source>
</evidence>
<dbReference type="Gene3D" id="2.60.40.2250">
    <property type="match status" value="1"/>
</dbReference>
<sequence>MLLKARAYFTYEIIYPTHIIALLSPRIDVNDQVITRNLDITPSTEIDFYFDVYGNECHRFLLEVGRVEITSTCEVEVHDTIEKNFEAAYIPIEFLPSELFQYLLPSRYCFSDTFEIRNLASQIVAGLPNGYAQVEAIRTWVHQNISYQYGFSLVTTHSNHILKDKVGVCRDFAHLAIALCRSLNIPSRIVVGFAKDLPFADLHAWFECYVGDHWYIFDAVQAETTPGRIVLAYGRDASDVAFITQYGSSLMVGMHVEVTG</sequence>
<accession>A0ABV7YUG8</accession>
<proteinExistence type="predicted"/>